<dbReference type="GO" id="GO:0004497">
    <property type="term" value="F:monooxygenase activity"/>
    <property type="evidence" value="ECO:0007669"/>
    <property type="project" value="UniProtKB-KW"/>
</dbReference>
<proteinExistence type="predicted"/>
<name>A0A1G6RA59_9PSEU</name>
<organism evidence="1 2">
    <name type="scientific">Prauserella marina</name>
    <dbReference type="NCBI Taxonomy" id="530584"/>
    <lineage>
        <taxon>Bacteria</taxon>
        <taxon>Bacillati</taxon>
        <taxon>Actinomycetota</taxon>
        <taxon>Actinomycetes</taxon>
        <taxon>Pseudonocardiales</taxon>
        <taxon>Pseudonocardiaceae</taxon>
        <taxon>Prauserella</taxon>
    </lineage>
</organism>
<dbReference type="EMBL" id="FMZE01000005">
    <property type="protein sequence ID" value="SDD00965.1"/>
    <property type="molecule type" value="Genomic_DNA"/>
</dbReference>
<evidence type="ECO:0000313" key="2">
    <source>
        <dbReference type="Proteomes" id="UP000199494"/>
    </source>
</evidence>
<gene>
    <name evidence="1" type="ORF">SAMN05421630_105167</name>
</gene>
<keyword evidence="1" id="KW-0503">Monooxygenase</keyword>
<dbReference type="RefSeq" id="WP_245866136.1">
    <property type="nucleotide sequence ID" value="NZ_CP016353.1"/>
</dbReference>
<keyword evidence="1" id="KW-0560">Oxidoreductase</keyword>
<protein>
    <submittedName>
        <fullName evidence="1">4-hydroxyphenylacetate 3-monooxygenase</fullName>
    </submittedName>
</protein>
<dbReference type="STRING" id="530584.SAMN05421630_105167"/>
<sequence length="244" mass="25933">MTVSSTLSEEPIRKRVIQRMPLIFHVAGTGERLTVSPERLVIAGYTAKDETSVAAHIAELAEIGVPAPPSVPAFYDLDPALLTPEPVVEVSGAKTSGEVEPVIIRHEGRFFLAVGSDHTDREIERTGIAESKAACPKPVGGTVADIGSVRSGLSTLDWDGVLAEADVDGQPYQKGAISTLRYPSELLERMTATLGEVTGDLVLFCGTLPLPGGRFEYGTSWRIRVELPDGTALSHAYEATPPSG</sequence>
<keyword evidence="2" id="KW-1185">Reference proteome</keyword>
<accession>A0A1G6RA59</accession>
<dbReference type="Proteomes" id="UP000199494">
    <property type="component" value="Unassembled WGS sequence"/>
</dbReference>
<dbReference type="InterPro" id="IPR021269">
    <property type="entry name" value="DUF2848"/>
</dbReference>
<dbReference type="Pfam" id="PF11010">
    <property type="entry name" value="DUF2848"/>
    <property type="match status" value="1"/>
</dbReference>
<evidence type="ECO:0000313" key="1">
    <source>
        <dbReference type="EMBL" id="SDD00965.1"/>
    </source>
</evidence>
<reference evidence="1 2" key="1">
    <citation type="submission" date="2016-10" db="EMBL/GenBank/DDBJ databases">
        <authorList>
            <person name="de Groot N.N."/>
        </authorList>
    </citation>
    <scope>NUCLEOTIDE SEQUENCE [LARGE SCALE GENOMIC DNA]</scope>
    <source>
        <strain evidence="1 2">CGMCC 4.5506</strain>
    </source>
</reference>
<dbReference type="AlphaFoldDB" id="A0A1G6RA59"/>